<dbReference type="CDD" id="cd00086">
    <property type="entry name" value="homeodomain"/>
    <property type="match status" value="1"/>
</dbReference>
<dbReference type="Proteomes" id="UP000813385">
    <property type="component" value="Unassembled WGS sequence"/>
</dbReference>
<dbReference type="PROSITE" id="PS50071">
    <property type="entry name" value="HOMEOBOX_2"/>
    <property type="match status" value="1"/>
</dbReference>
<feature type="region of interest" description="Disordered" evidence="3">
    <location>
        <begin position="864"/>
        <end position="888"/>
    </location>
</feature>
<evidence type="ECO:0000256" key="2">
    <source>
        <dbReference type="RuleBase" id="RU000682"/>
    </source>
</evidence>
<accession>A0A8K0TCC5</accession>
<evidence type="ECO:0000256" key="3">
    <source>
        <dbReference type="SAM" id="MobiDB-lite"/>
    </source>
</evidence>
<feature type="region of interest" description="Disordered" evidence="3">
    <location>
        <begin position="967"/>
        <end position="1011"/>
    </location>
</feature>
<feature type="compositionally biased region" description="Polar residues" evidence="3">
    <location>
        <begin position="1"/>
        <end position="10"/>
    </location>
</feature>
<feature type="compositionally biased region" description="Polar residues" evidence="3">
    <location>
        <begin position="476"/>
        <end position="489"/>
    </location>
</feature>
<keyword evidence="1 2" id="KW-0539">Nucleus</keyword>
<evidence type="ECO:0000256" key="1">
    <source>
        <dbReference type="PROSITE-ProRule" id="PRU00108"/>
    </source>
</evidence>
<dbReference type="SMART" id="SM00389">
    <property type="entry name" value="HOX"/>
    <property type="match status" value="1"/>
</dbReference>
<evidence type="ECO:0008006" key="8">
    <source>
        <dbReference type="Google" id="ProtNLM"/>
    </source>
</evidence>
<comment type="caution">
    <text evidence="6">The sequence shown here is derived from an EMBL/GenBank/DDBJ whole genome shotgun (WGS) entry which is preliminary data.</text>
</comment>
<dbReference type="PROSITE" id="PS50206">
    <property type="entry name" value="RHODANESE_3"/>
    <property type="match status" value="1"/>
</dbReference>
<sequence>MSHPYQQQPYVTIRSRRPANANDASEQTGVPEQEALGSRRQRPYSESAMAMAPAAPGPVALPPKPATHDISRVNFHVKHLGRFAETLEESASRAFPNRGRTSQRYKKVQALLLHWGSDDLFVLPELEDLERCLREDFAFDTDIFSIPSENSHLELMMRVGSLIKDHESQDTLFLVYYGGHARIDESRQSTWCATRNPDSPWLQWSAIQTLLERSASDVLILLDCCAGAASATFPTGSSITETISASSWDAIAPDPGRYSFTNALIEVMQEWRLRTFSAAMLHAEVLARLKHPRPITINGKLFEARSTPVHFMMTSNHRAPSIELSRIVPPEKRPPSPPLNMPSVATPVDSAPETEAAGGRGPSLSVPIEPNEDTPHVMISLALEDDQQLDLNAWEQWLANFPAMAKYVKVQGVFKSHSTLLLLSMPVMVWDLLPDDHATSFIAFIRSNNMLAQTVQPSPVRVAVHDRQRQPERTQPDTASFFSDTTCTPTERESIIGGASARPARAPQDSSASTRAVLPILASSSSAAVNVRSMISNQQRSERTTVFTDYPEPPKFSQHVEARLEQYFQTETFPNDDQKSFVASNLGIEPWHVEAWFHHRRGRDILSRQFRTIKMADIPPPAHPRAKSILAGHLNMLLEVLPPKKLLVVDLRSPADYEKSHIYNAINLRAPLSFLREASFDMIEHTLSDKQSRRKFAAWQSTACLVVYARAVDHLADCPTADLLFERFRGWGWGGRCFVLKGHFREFSVSYSRFIAGTRMTQEAKDHIASLETQQSTSLSGQGASPPASAPTGADQLAERESQYGALLAQIDRESGGHSPGPTAVSEAEREAALAQQEADLEHELQQRLPDLYRKAMDVAGAERGNAPPTFRADWSLSSGGASSARAGKAVDDDNFDIKAPMVEYLDRGLAKIRQEQQHGTTGMPPTGAAAEGIPAKLAAEGYFDSYAGEQAASDDSYVKVGRADTDPGAAATAAVTPDVAKGRAPVTSPGDELPRKGRGGGFLSKVLRRT</sequence>
<dbReference type="GO" id="GO:0005634">
    <property type="term" value="C:nucleus"/>
    <property type="evidence" value="ECO:0007669"/>
    <property type="project" value="UniProtKB-SubCell"/>
</dbReference>
<feature type="domain" description="Rhodanese" evidence="5">
    <location>
        <begin position="642"/>
        <end position="668"/>
    </location>
</feature>
<proteinExistence type="predicted"/>
<evidence type="ECO:0000313" key="6">
    <source>
        <dbReference type="EMBL" id="KAH7349904.1"/>
    </source>
</evidence>
<dbReference type="OrthoDB" id="4760831at2759"/>
<feature type="compositionally biased region" description="Low complexity" evidence="3">
    <location>
        <begin position="873"/>
        <end position="888"/>
    </location>
</feature>
<feature type="region of interest" description="Disordered" evidence="3">
    <location>
        <begin position="494"/>
        <end position="513"/>
    </location>
</feature>
<gene>
    <name evidence="6" type="ORF">B0T11DRAFT_135669</name>
</gene>
<dbReference type="InterPro" id="IPR001356">
    <property type="entry name" value="HD"/>
</dbReference>
<feature type="region of interest" description="Disordered" evidence="3">
    <location>
        <begin position="534"/>
        <end position="553"/>
    </location>
</feature>
<feature type="region of interest" description="Disordered" evidence="3">
    <location>
        <begin position="466"/>
        <end position="489"/>
    </location>
</feature>
<dbReference type="GO" id="GO:0003677">
    <property type="term" value="F:DNA binding"/>
    <property type="evidence" value="ECO:0007669"/>
    <property type="project" value="UniProtKB-UniRule"/>
</dbReference>
<feature type="DNA-binding region" description="Homeobox" evidence="1">
    <location>
        <begin position="558"/>
        <end position="608"/>
    </location>
</feature>
<dbReference type="SUPFAM" id="SSF46689">
    <property type="entry name" value="Homeodomain-like"/>
    <property type="match status" value="1"/>
</dbReference>
<feature type="compositionally biased region" description="Polar residues" evidence="3">
    <location>
        <begin position="534"/>
        <end position="547"/>
    </location>
</feature>
<dbReference type="Pfam" id="PF00046">
    <property type="entry name" value="Homeodomain"/>
    <property type="match status" value="1"/>
</dbReference>
<feature type="compositionally biased region" description="Pro residues" evidence="3">
    <location>
        <begin position="55"/>
        <end position="65"/>
    </location>
</feature>
<dbReference type="AlphaFoldDB" id="A0A8K0TCC5"/>
<keyword evidence="1 2" id="KW-0371">Homeobox</keyword>
<dbReference type="InterPro" id="IPR009057">
    <property type="entry name" value="Homeodomain-like_sf"/>
</dbReference>
<dbReference type="Gene3D" id="1.10.10.60">
    <property type="entry name" value="Homeodomain-like"/>
    <property type="match status" value="1"/>
</dbReference>
<evidence type="ECO:0000313" key="7">
    <source>
        <dbReference type="Proteomes" id="UP000813385"/>
    </source>
</evidence>
<comment type="subcellular location">
    <subcellularLocation>
        <location evidence="1 2">Nucleus</location>
    </subcellularLocation>
</comment>
<keyword evidence="1 2" id="KW-0238">DNA-binding</keyword>
<dbReference type="EMBL" id="JAGPXD010000006">
    <property type="protein sequence ID" value="KAH7349904.1"/>
    <property type="molecule type" value="Genomic_DNA"/>
</dbReference>
<dbReference type="Gene3D" id="3.40.250.10">
    <property type="entry name" value="Rhodanese-like domain"/>
    <property type="match status" value="1"/>
</dbReference>
<dbReference type="InterPro" id="IPR036873">
    <property type="entry name" value="Rhodanese-like_dom_sf"/>
</dbReference>
<reference evidence="6" key="1">
    <citation type="journal article" date="2021" name="Nat. Commun.">
        <title>Genetic determinants of endophytism in the Arabidopsis root mycobiome.</title>
        <authorList>
            <person name="Mesny F."/>
            <person name="Miyauchi S."/>
            <person name="Thiergart T."/>
            <person name="Pickel B."/>
            <person name="Atanasova L."/>
            <person name="Karlsson M."/>
            <person name="Huettel B."/>
            <person name="Barry K.W."/>
            <person name="Haridas S."/>
            <person name="Chen C."/>
            <person name="Bauer D."/>
            <person name="Andreopoulos W."/>
            <person name="Pangilinan J."/>
            <person name="LaButti K."/>
            <person name="Riley R."/>
            <person name="Lipzen A."/>
            <person name="Clum A."/>
            <person name="Drula E."/>
            <person name="Henrissat B."/>
            <person name="Kohler A."/>
            <person name="Grigoriev I.V."/>
            <person name="Martin F.M."/>
            <person name="Hacquard S."/>
        </authorList>
    </citation>
    <scope>NUCLEOTIDE SEQUENCE</scope>
    <source>
        <strain evidence="6">MPI-CAGE-AT-0016</strain>
    </source>
</reference>
<protein>
    <recommendedName>
        <fullName evidence="8">Tyrosine-protein phosphatase non-receptor type 6</fullName>
    </recommendedName>
</protein>
<feature type="compositionally biased region" description="Basic and acidic residues" evidence="3">
    <location>
        <begin position="466"/>
        <end position="475"/>
    </location>
</feature>
<feature type="region of interest" description="Disordered" evidence="3">
    <location>
        <begin position="765"/>
        <end position="797"/>
    </location>
</feature>
<feature type="domain" description="Homeobox" evidence="4">
    <location>
        <begin position="556"/>
        <end position="607"/>
    </location>
</feature>
<dbReference type="SUPFAM" id="SSF52821">
    <property type="entry name" value="Rhodanese/Cell cycle control phosphatase"/>
    <property type="match status" value="1"/>
</dbReference>
<feature type="region of interest" description="Disordered" evidence="3">
    <location>
        <begin position="325"/>
        <end position="368"/>
    </location>
</feature>
<evidence type="ECO:0000259" key="5">
    <source>
        <dbReference type="PROSITE" id="PS50206"/>
    </source>
</evidence>
<dbReference type="InterPro" id="IPR001763">
    <property type="entry name" value="Rhodanese-like_dom"/>
</dbReference>
<dbReference type="Pfam" id="PF00581">
    <property type="entry name" value="Rhodanese"/>
    <property type="match status" value="1"/>
</dbReference>
<feature type="compositionally biased region" description="Low complexity" evidence="3">
    <location>
        <begin position="780"/>
        <end position="794"/>
    </location>
</feature>
<feature type="region of interest" description="Disordered" evidence="3">
    <location>
        <begin position="1"/>
        <end position="65"/>
    </location>
</feature>
<feature type="region of interest" description="Disordered" evidence="3">
    <location>
        <begin position="813"/>
        <end position="837"/>
    </location>
</feature>
<name>A0A8K0TCC5_9PEZI</name>
<feature type="compositionally biased region" description="Low complexity" evidence="3">
    <location>
        <begin position="967"/>
        <end position="980"/>
    </location>
</feature>
<organism evidence="6 7">
    <name type="scientific">Plectosphaerella cucumerina</name>
    <dbReference type="NCBI Taxonomy" id="40658"/>
    <lineage>
        <taxon>Eukaryota</taxon>
        <taxon>Fungi</taxon>
        <taxon>Dikarya</taxon>
        <taxon>Ascomycota</taxon>
        <taxon>Pezizomycotina</taxon>
        <taxon>Sordariomycetes</taxon>
        <taxon>Hypocreomycetidae</taxon>
        <taxon>Glomerellales</taxon>
        <taxon>Plectosphaerellaceae</taxon>
        <taxon>Plectosphaerella</taxon>
    </lineage>
</organism>
<evidence type="ECO:0000259" key="4">
    <source>
        <dbReference type="PROSITE" id="PS50071"/>
    </source>
</evidence>
<keyword evidence="7" id="KW-1185">Reference proteome</keyword>